<dbReference type="InterPro" id="IPR021740">
    <property type="entry name" value="Velvet"/>
</dbReference>
<keyword evidence="3" id="KW-0805">Transcription regulation</keyword>
<feature type="region of interest" description="Disordered" evidence="7">
    <location>
        <begin position="467"/>
        <end position="494"/>
    </location>
</feature>
<feature type="compositionally biased region" description="Polar residues" evidence="7">
    <location>
        <begin position="1"/>
        <end position="14"/>
    </location>
</feature>
<dbReference type="Proteomes" id="UP001345827">
    <property type="component" value="Unassembled WGS sequence"/>
</dbReference>
<evidence type="ECO:0000256" key="7">
    <source>
        <dbReference type="SAM" id="MobiDB-lite"/>
    </source>
</evidence>
<gene>
    <name evidence="9" type="ORF">LTR25_002110</name>
</gene>
<dbReference type="InterPro" id="IPR038491">
    <property type="entry name" value="Velvet_dom_sf"/>
</dbReference>
<dbReference type="PANTHER" id="PTHR33572:SF3">
    <property type="entry name" value="VELVET COMPLEX SUBUNIT B"/>
    <property type="match status" value="1"/>
</dbReference>
<evidence type="ECO:0000313" key="9">
    <source>
        <dbReference type="EMBL" id="KAK5542225.1"/>
    </source>
</evidence>
<comment type="similarity">
    <text evidence="6">Belongs to the velvet family. VelB subfamily.</text>
</comment>
<protein>
    <recommendedName>
        <fullName evidence="8">Velvet domain-containing protein</fullName>
    </recommendedName>
</protein>
<feature type="region of interest" description="Disordered" evidence="7">
    <location>
        <begin position="246"/>
        <end position="343"/>
    </location>
</feature>
<dbReference type="GO" id="GO:0005634">
    <property type="term" value="C:nucleus"/>
    <property type="evidence" value="ECO:0007669"/>
    <property type="project" value="UniProtKB-SubCell"/>
</dbReference>
<dbReference type="AlphaFoldDB" id="A0AAV9QJU5"/>
<reference evidence="9 10" key="1">
    <citation type="submission" date="2023-06" db="EMBL/GenBank/DDBJ databases">
        <title>Black Yeasts Isolated from many extreme environments.</title>
        <authorList>
            <person name="Coleine C."/>
            <person name="Stajich J.E."/>
            <person name="Selbmann L."/>
        </authorList>
    </citation>
    <scope>NUCLEOTIDE SEQUENCE [LARGE SCALE GENOMIC DNA]</scope>
    <source>
        <strain evidence="9 10">CCFEE 5887</strain>
    </source>
</reference>
<keyword evidence="2" id="KW-0749">Sporulation</keyword>
<keyword evidence="5" id="KW-0539">Nucleus</keyword>
<dbReference type="PROSITE" id="PS51821">
    <property type="entry name" value="VELVET"/>
    <property type="match status" value="1"/>
</dbReference>
<feature type="region of interest" description="Disordered" evidence="7">
    <location>
        <begin position="1"/>
        <end position="50"/>
    </location>
</feature>
<organism evidence="9 10">
    <name type="scientific">Vermiconidia calcicola</name>
    <dbReference type="NCBI Taxonomy" id="1690605"/>
    <lineage>
        <taxon>Eukaryota</taxon>
        <taxon>Fungi</taxon>
        <taxon>Dikarya</taxon>
        <taxon>Ascomycota</taxon>
        <taxon>Pezizomycotina</taxon>
        <taxon>Dothideomycetes</taxon>
        <taxon>Dothideomycetidae</taxon>
        <taxon>Mycosphaerellales</taxon>
        <taxon>Extremaceae</taxon>
        <taxon>Vermiconidia</taxon>
    </lineage>
</organism>
<dbReference type="GO" id="GO:0030435">
    <property type="term" value="P:sporulation resulting in formation of a cellular spore"/>
    <property type="evidence" value="ECO:0007669"/>
    <property type="project" value="UniProtKB-KW"/>
</dbReference>
<feature type="compositionally biased region" description="Polar residues" evidence="7">
    <location>
        <begin position="325"/>
        <end position="343"/>
    </location>
</feature>
<evidence type="ECO:0000313" key="10">
    <source>
        <dbReference type="Proteomes" id="UP001345827"/>
    </source>
</evidence>
<accession>A0AAV9QJU5</accession>
<evidence type="ECO:0000259" key="8">
    <source>
        <dbReference type="PROSITE" id="PS51821"/>
    </source>
</evidence>
<evidence type="ECO:0000256" key="2">
    <source>
        <dbReference type="ARBA" id="ARBA00022969"/>
    </source>
</evidence>
<feature type="compositionally biased region" description="Polar residues" evidence="7">
    <location>
        <begin position="270"/>
        <end position="297"/>
    </location>
</feature>
<dbReference type="EMBL" id="JAXLQG010000003">
    <property type="protein sequence ID" value="KAK5542225.1"/>
    <property type="molecule type" value="Genomic_DNA"/>
</dbReference>
<comment type="caution">
    <text evidence="9">The sequence shown here is derived from an EMBL/GenBank/DDBJ whole genome shotgun (WGS) entry which is preliminary data.</text>
</comment>
<feature type="compositionally biased region" description="Low complexity" evidence="7">
    <location>
        <begin position="15"/>
        <end position="27"/>
    </location>
</feature>
<evidence type="ECO:0000256" key="6">
    <source>
        <dbReference type="ARBA" id="ARBA00038045"/>
    </source>
</evidence>
<evidence type="ECO:0000256" key="1">
    <source>
        <dbReference type="ARBA" id="ARBA00004123"/>
    </source>
</evidence>
<evidence type="ECO:0000256" key="4">
    <source>
        <dbReference type="ARBA" id="ARBA00023163"/>
    </source>
</evidence>
<dbReference type="PANTHER" id="PTHR33572">
    <property type="entry name" value="SPORE DEVELOPMENT REGULATOR VOSA"/>
    <property type="match status" value="1"/>
</dbReference>
<dbReference type="Pfam" id="PF11754">
    <property type="entry name" value="Velvet"/>
    <property type="match status" value="1"/>
</dbReference>
<keyword evidence="4" id="KW-0804">Transcription</keyword>
<proteinExistence type="inferred from homology"/>
<dbReference type="Gene3D" id="2.60.40.3960">
    <property type="entry name" value="Velvet domain"/>
    <property type="match status" value="2"/>
</dbReference>
<sequence length="494" mass="53186">MAQSTSDQSQANGANSSQTNTNNTLTQPEQSLRIQGEVDDSGNYDIPGPPSVSRVWDNKIWKIEVRQHPLRARMCGFGDKDRRPISPPPCVRLRVFDATTQQEIDYTQVADLTKLVLMVDLWNLHGSREDNCVKHTTSSPSISSTSISNYPHVLTGRDPANLAHEYIPSNMAATYGAQPFTSPTTSAPNSAASYYPTNGHRAYANGGPGISDAASYGAQPFTSPTTSAPNSAASYYSTNGHHAYANGGTPSYTQRNSQDMGIPSNGGAPSYTQRSTQDMGIPSNGSVRDGSYGTQPFTSPTTSTPSSAASYYPTNGHHAYANGAPSYTQRNSQDMGIPSNGSVRDTRETTIARNLIGSSSAGANLLFDDSGEYGIWFVLQDISVRTEGWFRLKMNLFNLQQLTFNLEEGNRAPLASGGELLNEAPCLASAFSRPFKVYSAKKFPGVIESTELSKTFANQGVKIPVRKDHGVPKKRKAGDSNGELPITLAPETNE</sequence>
<comment type="subcellular location">
    <subcellularLocation>
        <location evidence="1">Nucleus</location>
    </subcellularLocation>
</comment>
<dbReference type="InterPro" id="IPR037525">
    <property type="entry name" value="Velvet_dom"/>
</dbReference>
<evidence type="ECO:0000256" key="3">
    <source>
        <dbReference type="ARBA" id="ARBA00023015"/>
    </source>
</evidence>
<feature type="compositionally biased region" description="Low complexity" evidence="7">
    <location>
        <begin position="298"/>
        <end position="314"/>
    </location>
</feature>
<feature type="domain" description="Velvet" evidence="8">
    <location>
        <begin position="53"/>
        <end position="466"/>
    </location>
</feature>
<feature type="compositionally biased region" description="Polar residues" evidence="7">
    <location>
        <begin position="248"/>
        <end position="259"/>
    </location>
</feature>
<evidence type="ECO:0000256" key="5">
    <source>
        <dbReference type="ARBA" id="ARBA00023242"/>
    </source>
</evidence>
<keyword evidence="10" id="KW-1185">Reference proteome</keyword>
<name>A0AAV9QJU5_9PEZI</name>